<keyword evidence="1" id="KW-0472">Membrane</keyword>
<keyword evidence="1" id="KW-0812">Transmembrane</keyword>
<dbReference type="InterPro" id="IPR051082">
    <property type="entry name" value="Pentapeptide-BTB/POZ_domain"/>
</dbReference>
<dbReference type="SUPFAM" id="SSF141571">
    <property type="entry name" value="Pentapeptide repeat-like"/>
    <property type="match status" value="1"/>
</dbReference>
<dbReference type="PANTHER" id="PTHR14136:SF17">
    <property type="entry name" value="BTB_POZ DOMAIN-CONTAINING PROTEIN KCTD9"/>
    <property type="match status" value="1"/>
</dbReference>
<organism evidence="2">
    <name type="scientific">Candidatus Kentrum sp. UNK</name>
    <dbReference type="NCBI Taxonomy" id="2126344"/>
    <lineage>
        <taxon>Bacteria</taxon>
        <taxon>Pseudomonadati</taxon>
        <taxon>Pseudomonadota</taxon>
        <taxon>Gammaproteobacteria</taxon>
        <taxon>Candidatus Kentrum</taxon>
    </lineage>
</organism>
<feature type="transmembrane region" description="Helical" evidence="1">
    <location>
        <begin position="123"/>
        <end position="145"/>
    </location>
</feature>
<evidence type="ECO:0000313" key="2">
    <source>
        <dbReference type="EMBL" id="VFK66241.1"/>
    </source>
</evidence>
<dbReference type="EMBL" id="CAADFZ010000084">
    <property type="protein sequence ID" value="VFK66241.1"/>
    <property type="molecule type" value="Genomic_DNA"/>
</dbReference>
<dbReference type="EMBL" id="CAADGD010000084">
    <property type="protein sequence ID" value="VFK71852.1"/>
    <property type="molecule type" value="Genomic_DNA"/>
</dbReference>
<dbReference type="PANTHER" id="PTHR14136">
    <property type="entry name" value="BTB_POZ DOMAIN-CONTAINING PROTEIN KCTD9"/>
    <property type="match status" value="1"/>
</dbReference>
<dbReference type="Gene3D" id="2.160.20.80">
    <property type="entry name" value="E3 ubiquitin-protein ligase SopA"/>
    <property type="match status" value="2"/>
</dbReference>
<reference evidence="2" key="1">
    <citation type="submission" date="2019-02" db="EMBL/GenBank/DDBJ databases">
        <authorList>
            <person name="Gruber-Vodicka R. H."/>
            <person name="Seah K. B. B."/>
        </authorList>
    </citation>
    <scope>NUCLEOTIDE SEQUENCE</scope>
    <source>
        <strain evidence="3">BECK_BY19</strain>
        <strain evidence="2">BECK_BY8</strain>
    </source>
</reference>
<keyword evidence="1" id="KW-1133">Transmembrane helix</keyword>
<evidence type="ECO:0000256" key="1">
    <source>
        <dbReference type="SAM" id="Phobius"/>
    </source>
</evidence>
<gene>
    <name evidence="2" type="ORF">BECKUNK1418G_GA0071005_108412</name>
    <name evidence="3" type="ORF">BECKUNK1418H_GA0071006_108412</name>
</gene>
<dbReference type="AlphaFoldDB" id="A0A451AJM6"/>
<sequence>MMKVFLKLFPVFLAGVFFHAALGHFLHFRGMEEMLDEIIRQAQTAMLLALPALFILAFLILFRGYLFKFFGWKVKATIDAAVEPGFNAINAAVAKDREGFLTHSSEMIQELVSWWSTSNANRFIVGAILGLITAFTATVTTLLLLRQLEIMRVQVDEQKTFNRATRITENVKLFYGENHSPALRSAALSELFELKVKNFDLRDAKFDQVTAEGLDFTSFDLSGASFQGARLAGTNFANANLALTAFNAKTTVDQANFYRANLFQSELSGVLFNEAKMFSVVLSNANLAGGGFGHASLSGITAANGPVHNYSCNVSGRASLRFGFGVSSGGQNGVKPIATSFDQVEFFHTRLSGATLNGASFKNADITGLHLHHANAPGANFSHAQIKGAYFTCATMDGASFNGASGYETLGISGTFAYSSLDNSSWKGAKLHDVNFSGANLACADFTGATVPDPKEDNPSIVLAGADLRGAIGLDYAVLTHACGDKKTKLPITIKTTLQPCPENRNVSKTLCKFMPMESWASIPHAGSQEAIKSRKEFCETHNLECL</sequence>
<evidence type="ECO:0000313" key="3">
    <source>
        <dbReference type="EMBL" id="VFK71852.1"/>
    </source>
</evidence>
<protein>
    <submittedName>
        <fullName evidence="2">Uncharacterized protein YjbI, contains pentapeptide repeats</fullName>
    </submittedName>
</protein>
<name>A0A451AJM6_9GAMM</name>
<feature type="transmembrane region" description="Helical" evidence="1">
    <location>
        <begin position="47"/>
        <end position="66"/>
    </location>
</feature>
<dbReference type="InterPro" id="IPR001646">
    <property type="entry name" value="5peptide_repeat"/>
</dbReference>
<dbReference type="Pfam" id="PF00805">
    <property type="entry name" value="Pentapeptide"/>
    <property type="match status" value="4"/>
</dbReference>
<accession>A0A451AJM6</accession>
<proteinExistence type="predicted"/>